<accession>A0A379DAB2</accession>
<evidence type="ECO:0000256" key="1">
    <source>
        <dbReference type="ARBA" id="ARBA00004651"/>
    </source>
</evidence>
<organism evidence="9 10">
    <name type="scientific">Peptoniphilus indolicus</name>
    <dbReference type="NCBI Taxonomy" id="33030"/>
    <lineage>
        <taxon>Bacteria</taxon>
        <taxon>Bacillati</taxon>
        <taxon>Bacillota</taxon>
        <taxon>Tissierellia</taxon>
        <taxon>Tissierellales</taxon>
        <taxon>Peptoniphilaceae</taxon>
        <taxon>Peptoniphilus</taxon>
    </lineage>
</organism>
<feature type="transmembrane region" description="Helical" evidence="7">
    <location>
        <begin position="276"/>
        <end position="292"/>
    </location>
</feature>
<feature type="transmembrane region" description="Helical" evidence="7">
    <location>
        <begin position="129"/>
        <end position="147"/>
    </location>
</feature>
<dbReference type="GO" id="GO:0005886">
    <property type="term" value="C:plasma membrane"/>
    <property type="evidence" value="ECO:0007669"/>
    <property type="project" value="UniProtKB-SubCell"/>
</dbReference>
<dbReference type="PANTHER" id="PTHR42920:SF5">
    <property type="entry name" value="EAMA DOMAIN-CONTAINING PROTEIN"/>
    <property type="match status" value="1"/>
</dbReference>
<dbReference type="InterPro" id="IPR037185">
    <property type="entry name" value="EmrE-like"/>
</dbReference>
<evidence type="ECO:0000256" key="3">
    <source>
        <dbReference type="ARBA" id="ARBA00022475"/>
    </source>
</evidence>
<feature type="transmembrane region" description="Helical" evidence="7">
    <location>
        <begin position="32"/>
        <end position="53"/>
    </location>
</feature>
<feature type="transmembrane region" description="Helical" evidence="7">
    <location>
        <begin position="103"/>
        <end position="123"/>
    </location>
</feature>
<feature type="transmembrane region" description="Helical" evidence="7">
    <location>
        <begin position="159"/>
        <end position="178"/>
    </location>
</feature>
<dbReference type="PANTHER" id="PTHR42920">
    <property type="entry name" value="OS03G0707200 PROTEIN-RELATED"/>
    <property type="match status" value="1"/>
</dbReference>
<dbReference type="Pfam" id="PF00892">
    <property type="entry name" value="EamA"/>
    <property type="match status" value="2"/>
</dbReference>
<dbReference type="RefSeq" id="WP_004819430.1">
    <property type="nucleotide sequence ID" value="NZ_UGTH01000001.1"/>
</dbReference>
<proteinExistence type="inferred from homology"/>
<evidence type="ECO:0000256" key="7">
    <source>
        <dbReference type="SAM" id="Phobius"/>
    </source>
</evidence>
<dbReference type="SUPFAM" id="SSF103481">
    <property type="entry name" value="Multidrug resistance efflux transporter EmrE"/>
    <property type="match status" value="2"/>
</dbReference>
<feature type="domain" description="EamA" evidence="8">
    <location>
        <begin position="7"/>
        <end position="147"/>
    </location>
</feature>
<evidence type="ECO:0000256" key="5">
    <source>
        <dbReference type="ARBA" id="ARBA00022989"/>
    </source>
</evidence>
<feature type="transmembrane region" description="Helical" evidence="7">
    <location>
        <begin position="245"/>
        <end position="267"/>
    </location>
</feature>
<evidence type="ECO:0000313" key="10">
    <source>
        <dbReference type="Proteomes" id="UP000254777"/>
    </source>
</evidence>
<name>A0A379DAB2_9FIRM</name>
<keyword evidence="4 7" id="KW-0812">Transmembrane</keyword>
<dbReference type="AlphaFoldDB" id="A0A379DAB2"/>
<comment type="similarity">
    <text evidence="2">Belongs to the EamA transporter family.</text>
</comment>
<evidence type="ECO:0000256" key="2">
    <source>
        <dbReference type="ARBA" id="ARBA00007362"/>
    </source>
</evidence>
<dbReference type="EMBL" id="UGTH01000001">
    <property type="protein sequence ID" value="SUB74928.1"/>
    <property type="molecule type" value="Genomic_DNA"/>
</dbReference>
<dbReference type="Proteomes" id="UP000254777">
    <property type="component" value="Unassembled WGS sequence"/>
</dbReference>
<dbReference type="Gene3D" id="1.10.3730.20">
    <property type="match status" value="1"/>
</dbReference>
<keyword evidence="5 7" id="KW-1133">Transmembrane helix</keyword>
<sequence length="298" mass="32499">MDKNKLKASIYLLVAAAIWGLTFVAQSKGMEYIGTMTFSALRCLIGGFVILIMRMNPFLRKAILDEESVVVDQAATRRGGILTGIVLFCAMNIQQIGIVDTTVGKAGFISALYIIIVPILMMFRGHRLSKKLIVCIVLSVIGVYLLSVKENLSINKGDLIVFISTVFFSVHMLIIAYYSPRTDGLKFNAYQFIICGLLSTVGAVLFETISLEAIKLAMWSILYASIMSSSVAFTLQIMALRHIDAALASLISSIESVFAAVGGYLILGEILTKRELIGCLLMFIAIMAAQLGNKENGK</sequence>
<dbReference type="InterPro" id="IPR051258">
    <property type="entry name" value="Diverse_Substrate_Transporter"/>
</dbReference>
<feature type="transmembrane region" description="Helical" evidence="7">
    <location>
        <begin position="216"/>
        <end position="239"/>
    </location>
</feature>
<feature type="transmembrane region" description="Helical" evidence="7">
    <location>
        <begin position="190"/>
        <end position="209"/>
    </location>
</feature>
<feature type="domain" description="EamA" evidence="8">
    <location>
        <begin position="156"/>
        <end position="287"/>
    </location>
</feature>
<feature type="transmembrane region" description="Helical" evidence="7">
    <location>
        <begin position="9"/>
        <end position="26"/>
    </location>
</feature>
<evidence type="ECO:0000259" key="8">
    <source>
        <dbReference type="Pfam" id="PF00892"/>
    </source>
</evidence>
<comment type="subcellular location">
    <subcellularLocation>
        <location evidence="1">Cell membrane</location>
        <topology evidence="1">Multi-pass membrane protein</topology>
    </subcellularLocation>
</comment>
<keyword evidence="6 7" id="KW-0472">Membrane</keyword>
<dbReference type="InterPro" id="IPR000620">
    <property type="entry name" value="EamA_dom"/>
</dbReference>
<evidence type="ECO:0000256" key="6">
    <source>
        <dbReference type="ARBA" id="ARBA00023136"/>
    </source>
</evidence>
<reference evidence="9 10" key="1">
    <citation type="submission" date="2018-06" db="EMBL/GenBank/DDBJ databases">
        <authorList>
            <consortium name="Pathogen Informatics"/>
            <person name="Doyle S."/>
        </authorList>
    </citation>
    <scope>NUCLEOTIDE SEQUENCE [LARGE SCALE GENOMIC DNA]</scope>
    <source>
        <strain evidence="9 10">NCTC11088</strain>
    </source>
</reference>
<gene>
    <name evidence="9" type="primary">yijE</name>
    <name evidence="9" type="ORF">NCTC11088_00690</name>
</gene>
<protein>
    <submittedName>
        <fullName evidence="9">Uncharacterized inner membrane transporter yiJE</fullName>
    </submittedName>
</protein>
<keyword evidence="3" id="KW-1003">Cell membrane</keyword>
<evidence type="ECO:0000256" key="4">
    <source>
        <dbReference type="ARBA" id="ARBA00022692"/>
    </source>
</evidence>
<evidence type="ECO:0000313" key="9">
    <source>
        <dbReference type="EMBL" id="SUB74928.1"/>
    </source>
</evidence>